<comment type="caution">
    <text evidence="12">The sequence shown here is derived from an EMBL/GenBank/DDBJ whole genome shotgun (WGS) entry which is preliminary data.</text>
</comment>
<dbReference type="NCBIfam" id="TIGR01070">
    <property type="entry name" value="mutS1"/>
    <property type="match status" value="1"/>
</dbReference>
<dbReference type="Gene3D" id="6.10.140.430">
    <property type="match status" value="1"/>
</dbReference>
<dbReference type="Pfam" id="PF05192">
    <property type="entry name" value="MutS_III"/>
    <property type="match status" value="1"/>
</dbReference>
<dbReference type="InterPro" id="IPR017261">
    <property type="entry name" value="DNA_mismatch_repair_MutS/MSH"/>
</dbReference>
<dbReference type="InterPro" id="IPR000432">
    <property type="entry name" value="DNA_mismatch_repair_MutS_C"/>
</dbReference>
<dbReference type="GO" id="GO:0005524">
    <property type="term" value="F:ATP binding"/>
    <property type="evidence" value="ECO:0007669"/>
    <property type="project" value="UniProtKB-UniRule"/>
</dbReference>
<dbReference type="PANTHER" id="PTHR11361:SF34">
    <property type="entry name" value="DNA MISMATCH REPAIR PROTEIN MSH1, MITOCHONDRIAL"/>
    <property type="match status" value="1"/>
</dbReference>
<accession>A0A4R3JWI2</accession>
<keyword evidence="7 9" id="KW-0234">DNA repair</keyword>
<evidence type="ECO:0000256" key="7">
    <source>
        <dbReference type="ARBA" id="ARBA00023204"/>
    </source>
</evidence>
<dbReference type="InterPro" id="IPR007695">
    <property type="entry name" value="DNA_mismatch_repair_MutS-lik_N"/>
</dbReference>
<dbReference type="GO" id="GO:0003684">
    <property type="term" value="F:damaged DNA binding"/>
    <property type="evidence" value="ECO:0007669"/>
    <property type="project" value="UniProtKB-UniRule"/>
</dbReference>
<keyword evidence="13" id="KW-1185">Reference proteome</keyword>
<evidence type="ECO:0000256" key="3">
    <source>
        <dbReference type="ARBA" id="ARBA00022741"/>
    </source>
</evidence>
<feature type="domain" description="DNA mismatch repair proteins mutS family" evidence="11">
    <location>
        <begin position="727"/>
        <end position="743"/>
    </location>
</feature>
<dbReference type="Pfam" id="PF05188">
    <property type="entry name" value="MutS_II"/>
    <property type="match status" value="1"/>
</dbReference>
<dbReference type="InterPro" id="IPR016151">
    <property type="entry name" value="DNA_mismatch_repair_MutS_N"/>
</dbReference>
<dbReference type="Pfam" id="PF05190">
    <property type="entry name" value="MutS_IV"/>
    <property type="match status" value="1"/>
</dbReference>
<organism evidence="12 13">
    <name type="scientific">Sulfuritortus calidifontis</name>
    <dbReference type="NCBI Taxonomy" id="1914471"/>
    <lineage>
        <taxon>Bacteria</taxon>
        <taxon>Pseudomonadati</taxon>
        <taxon>Pseudomonadota</taxon>
        <taxon>Betaproteobacteria</taxon>
        <taxon>Nitrosomonadales</taxon>
        <taxon>Thiobacillaceae</taxon>
        <taxon>Sulfuritortus</taxon>
    </lineage>
</organism>
<reference evidence="12 13" key="1">
    <citation type="submission" date="2019-03" db="EMBL/GenBank/DDBJ databases">
        <title>Genomic Encyclopedia of Type Strains, Phase IV (KMG-IV): sequencing the most valuable type-strain genomes for metagenomic binning, comparative biology and taxonomic classification.</title>
        <authorList>
            <person name="Goeker M."/>
        </authorList>
    </citation>
    <scope>NUCLEOTIDE SEQUENCE [LARGE SCALE GENOMIC DNA]</scope>
    <source>
        <strain evidence="12 13">DSM 103923</strain>
    </source>
</reference>
<evidence type="ECO:0000256" key="9">
    <source>
        <dbReference type="HAMAP-Rule" id="MF_00096"/>
    </source>
</evidence>
<dbReference type="SMART" id="SM00534">
    <property type="entry name" value="MUTSac"/>
    <property type="match status" value="1"/>
</dbReference>
<dbReference type="Gene3D" id="3.40.1170.10">
    <property type="entry name" value="DNA repair protein MutS, domain I"/>
    <property type="match status" value="1"/>
</dbReference>
<dbReference type="Pfam" id="PF00488">
    <property type="entry name" value="MutS_V"/>
    <property type="match status" value="1"/>
</dbReference>
<dbReference type="SUPFAM" id="SSF52540">
    <property type="entry name" value="P-loop containing nucleoside triphosphate hydrolases"/>
    <property type="match status" value="1"/>
</dbReference>
<gene>
    <name evidence="9" type="primary">mutS</name>
    <name evidence="12" type="ORF">EDC61_11065</name>
</gene>
<dbReference type="GO" id="GO:0005829">
    <property type="term" value="C:cytosol"/>
    <property type="evidence" value="ECO:0007669"/>
    <property type="project" value="TreeGrafter"/>
</dbReference>
<dbReference type="Proteomes" id="UP000295135">
    <property type="component" value="Unassembled WGS sequence"/>
</dbReference>
<sequence length="890" mass="97384">MNKLDPLNADLAQHTPMMQQYLRIKAEHPHMLLFYRMGDFYELFYDDAERAARLLDITLTTRGQSAGAPIRMAGVPFHAAEQYLAKLIKLGESVAICEQIGDPKTAKGPIERKVVRIVTPGTLTDDALLEQKRDAILMALAPGRGELGLAWLVLTSGRLAAKRIAPERLAGELARIAPAELLLPEDFEHPALHSDKIALTRRPVWQFDAERGHRILTEHFGTRDLVAFGCEDAPLLQAAAGLLLDYARQTQQTALPHITGLSLEQDGSFVALDAAARRTLELTETLRGEAAPTLFSELDRCITGMGSRLLKTWLHHPLRQPQARLPRLAAIRGLIEAPQVALRLREMLKGMSDLERIAARIALKSARPRDLSGLRDSLRLLPGLRAELANLFSQNLPTPAFIPAQRGLPARGEGANPSPTCGGGREGDAVTHLFTRLDFPAEPLAELIAAIRPEPSVVLREGGVINDGYSAELDELRAIQANSGDFLMQMEARERERTGIANLRVEYNKVSGFYIEVTRAQADKVPIDYHRRQTLKNVERYITPELKAFEDKALSANERALMLEKQLFDGLLDVLMPHIGAIQAAAAAVAELDVLAAQAQIADERRYVEPVFTDAWGIDIRGGRHPVVETRTDSFIANNLTLTPSRRMLIVTGPNMGGKSTYMRQTALIVLMACCGLYVPADSATIGPIDQIFTRIGSSDDLAGGRSTFMVEMTETAQILHGATEHSLVLLDEIGRGTSTFDGMALAWACARQLAEKTQAYTLFATHYFELTQLAQDYKTIANVHLDAVESGGGLVFLHSVEEGPASQSYGIQVARLAGVPGAVIAAAKRKLTQLENQQVIEHGQGDLFASAAPAEPEPHPALEQLAALNPDELTPKAALEALYELKKRL</sequence>
<evidence type="ECO:0000256" key="6">
    <source>
        <dbReference type="ARBA" id="ARBA00023125"/>
    </source>
</evidence>
<dbReference type="FunFam" id="3.40.1170.10:FF:000001">
    <property type="entry name" value="DNA mismatch repair protein MutS"/>
    <property type="match status" value="1"/>
</dbReference>
<dbReference type="AlphaFoldDB" id="A0A4R3JWI2"/>
<dbReference type="PIRSF" id="PIRSF037677">
    <property type="entry name" value="DNA_mis_repair_Msh6"/>
    <property type="match status" value="1"/>
</dbReference>
<dbReference type="Gene3D" id="1.10.1420.10">
    <property type="match status" value="2"/>
</dbReference>
<dbReference type="InterPro" id="IPR007860">
    <property type="entry name" value="DNA_mmatch_repair_MutS_con_dom"/>
</dbReference>
<dbReference type="InterPro" id="IPR027417">
    <property type="entry name" value="P-loop_NTPase"/>
</dbReference>
<dbReference type="InterPro" id="IPR007861">
    <property type="entry name" value="DNA_mismatch_repair_MutS_clamp"/>
</dbReference>
<evidence type="ECO:0000259" key="11">
    <source>
        <dbReference type="PROSITE" id="PS00486"/>
    </source>
</evidence>
<evidence type="ECO:0000313" key="13">
    <source>
        <dbReference type="Proteomes" id="UP000295135"/>
    </source>
</evidence>
<keyword evidence="5 9" id="KW-0067">ATP-binding</keyword>
<name>A0A4R3JWI2_9PROT</name>
<dbReference type="SUPFAM" id="SSF48334">
    <property type="entry name" value="DNA repair protein MutS, domain III"/>
    <property type="match status" value="1"/>
</dbReference>
<dbReference type="RefSeq" id="WP_165919174.1">
    <property type="nucleotide sequence ID" value="NZ_AP018721.1"/>
</dbReference>
<protein>
    <recommendedName>
        <fullName evidence="2 9">DNA mismatch repair protein MutS</fullName>
    </recommendedName>
</protein>
<evidence type="ECO:0000256" key="8">
    <source>
        <dbReference type="ARBA" id="ARBA00024647"/>
    </source>
</evidence>
<dbReference type="EMBL" id="SLZY01000010">
    <property type="protein sequence ID" value="TCS71339.1"/>
    <property type="molecule type" value="Genomic_DNA"/>
</dbReference>
<evidence type="ECO:0000256" key="2">
    <source>
        <dbReference type="ARBA" id="ARBA00021982"/>
    </source>
</evidence>
<dbReference type="PANTHER" id="PTHR11361">
    <property type="entry name" value="DNA MISMATCH REPAIR PROTEIN MUTS FAMILY MEMBER"/>
    <property type="match status" value="1"/>
</dbReference>
<evidence type="ECO:0000256" key="1">
    <source>
        <dbReference type="ARBA" id="ARBA00006271"/>
    </source>
</evidence>
<dbReference type="PROSITE" id="PS00486">
    <property type="entry name" value="DNA_MISMATCH_REPAIR_2"/>
    <property type="match status" value="1"/>
</dbReference>
<dbReference type="InterPro" id="IPR036678">
    <property type="entry name" value="MutS_con_dom_sf"/>
</dbReference>
<dbReference type="CDD" id="cd03284">
    <property type="entry name" value="ABC_MutS1"/>
    <property type="match status" value="1"/>
</dbReference>
<keyword evidence="4 9" id="KW-0227">DNA damage</keyword>
<comment type="function">
    <text evidence="8 9">This protein is involved in the repair of mismatches in DNA. It is possible that it carries out the mismatch recognition step. This protein has a weak ATPase activity.</text>
</comment>
<dbReference type="NCBIfam" id="NF003810">
    <property type="entry name" value="PRK05399.1"/>
    <property type="match status" value="1"/>
</dbReference>
<evidence type="ECO:0000313" key="12">
    <source>
        <dbReference type="EMBL" id="TCS71339.1"/>
    </source>
</evidence>
<evidence type="ECO:0000256" key="10">
    <source>
        <dbReference type="RuleBase" id="RU003756"/>
    </source>
</evidence>
<dbReference type="GO" id="GO:0140664">
    <property type="term" value="F:ATP-dependent DNA damage sensor activity"/>
    <property type="evidence" value="ECO:0007669"/>
    <property type="project" value="InterPro"/>
</dbReference>
<dbReference type="GO" id="GO:0006298">
    <property type="term" value="P:mismatch repair"/>
    <property type="evidence" value="ECO:0007669"/>
    <property type="project" value="UniProtKB-UniRule"/>
</dbReference>
<evidence type="ECO:0000256" key="4">
    <source>
        <dbReference type="ARBA" id="ARBA00022763"/>
    </source>
</evidence>
<feature type="binding site" evidence="9">
    <location>
        <begin position="653"/>
        <end position="660"/>
    </location>
    <ligand>
        <name>ATP</name>
        <dbReference type="ChEBI" id="CHEBI:30616"/>
    </ligand>
</feature>
<dbReference type="SUPFAM" id="SSF53150">
    <property type="entry name" value="DNA repair protein MutS, domain II"/>
    <property type="match status" value="1"/>
</dbReference>
<dbReference type="InterPro" id="IPR007696">
    <property type="entry name" value="DNA_mismatch_repair_MutS_core"/>
</dbReference>
<dbReference type="SUPFAM" id="SSF55271">
    <property type="entry name" value="DNA repair protein MutS, domain I"/>
    <property type="match status" value="1"/>
</dbReference>
<dbReference type="InterPro" id="IPR045076">
    <property type="entry name" value="MutS"/>
</dbReference>
<proteinExistence type="inferred from homology"/>
<dbReference type="Gene3D" id="3.40.50.300">
    <property type="entry name" value="P-loop containing nucleotide triphosphate hydrolases"/>
    <property type="match status" value="1"/>
</dbReference>
<keyword evidence="6 9" id="KW-0238">DNA-binding</keyword>
<dbReference type="GO" id="GO:0030983">
    <property type="term" value="F:mismatched DNA binding"/>
    <property type="evidence" value="ECO:0007669"/>
    <property type="project" value="InterPro"/>
</dbReference>
<dbReference type="SMART" id="SM00533">
    <property type="entry name" value="MUTSd"/>
    <property type="match status" value="1"/>
</dbReference>
<dbReference type="Pfam" id="PF01624">
    <property type="entry name" value="MutS_I"/>
    <property type="match status" value="1"/>
</dbReference>
<dbReference type="Gene3D" id="3.30.420.110">
    <property type="entry name" value="MutS, connector domain"/>
    <property type="match status" value="1"/>
</dbReference>
<comment type="similarity">
    <text evidence="1 9 10">Belongs to the DNA mismatch repair MutS family.</text>
</comment>
<evidence type="ECO:0000256" key="5">
    <source>
        <dbReference type="ARBA" id="ARBA00022840"/>
    </source>
</evidence>
<keyword evidence="3 9" id="KW-0547">Nucleotide-binding</keyword>
<dbReference type="FunFam" id="3.40.50.300:FF:000870">
    <property type="entry name" value="MutS protein homolog 4"/>
    <property type="match status" value="1"/>
</dbReference>
<dbReference type="HAMAP" id="MF_00096">
    <property type="entry name" value="MutS"/>
    <property type="match status" value="1"/>
</dbReference>
<dbReference type="InterPro" id="IPR036187">
    <property type="entry name" value="DNA_mismatch_repair_MutS_sf"/>
</dbReference>
<dbReference type="InterPro" id="IPR005748">
    <property type="entry name" value="DNA_mismatch_repair_MutS"/>
</dbReference>